<evidence type="ECO:0000313" key="4">
    <source>
        <dbReference type="EMBL" id="WZN62622.1"/>
    </source>
</evidence>
<feature type="compositionally biased region" description="Basic and acidic residues" evidence="2">
    <location>
        <begin position="150"/>
        <end position="163"/>
    </location>
</feature>
<dbReference type="PRINTS" id="PR01573">
    <property type="entry name" value="SUPERTUBBY"/>
</dbReference>
<dbReference type="PANTHER" id="PTHR16517:SF7">
    <property type="entry name" value="PROTEIN KING TUBBY"/>
    <property type="match status" value="1"/>
</dbReference>
<dbReference type="Proteomes" id="UP001472866">
    <property type="component" value="Chromosome 06"/>
</dbReference>
<gene>
    <name evidence="4" type="ORF">HKI87_06g41630</name>
</gene>
<sequence>MSYRQDCGADSPATVKPLSGRRLSNIEQYKQRAAQKRQERIQGGGLAKQSLSNHSVLQRNGGPRSTLQPLPPSNYSNPLSQANQNRGRTHTKPASRDLTAQHGGNKTTSTTTTVAPPAERRPPHQPQGLARRTAGGGAPAAQSSPARHFAPPEDSSRAREAGRDLGSAPAPLENAMSAVNLFQDGRGRGSFKSDTEQQLQAQGIKPVYEPQAHRERSEQQRGSSSNASVVPDLSDKRLFLMQPGPRSGHVQCTIKREKGNFGMYPKYVLRLDGPEGEFLLSARKRKKSKSSNYLISLDKDDLARQSGNYFGKLRSNFIGTEFVIFDKGSKPHENGAKGIQPNVRSELGGVLYQHNILGTRGPRKMTVVIPSLDSRSKRKSFVSDQKGESIMDLFKQTNGDTDDMIVYQNKSPAWNEQLGAFCLNFNGRVTEASVKNFQLVETDESDDVVCQFGKISDNEFTMDYKYPMSALQAFGVCLTSFDGKLACE</sequence>
<protein>
    <submittedName>
        <fullName evidence="4">Tubby-like protein</fullName>
    </submittedName>
</protein>
<feature type="compositionally biased region" description="Basic and acidic residues" evidence="2">
    <location>
        <begin position="185"/>
        <end position="195"/>
    </location>
</feature>
<dbReference type="InterPro" id="IPR000007">
    <property type="entry name" value="Tubby_C"/>
</dbReference>
<comment type="similarity">
    <text evidence="1">Belongs to the TUB family.</text>
</comment>
<keyword evidence="5" id="KW-1185">Reference proteome</keyword>
<feature type="compositionally biased region" description="Polar residues" evidence="2">
    <location>
        <begin position="49"/>
        <end position="66"/>
    </location>
</feature>
<dbReference type="AlphaFoldDB" id="A0AAX4P8S6"/>
<evidence type="ECO:0000256" key="1">
    <source>
        <dbReference type="ARBA" id="ARBA00007129"/>
    </source>
</evidence>
<dbReference type="EMBL" id="CP151506">
    <property type="protein sequence ID" value="WZN62622.1"/>
    <property type="molecule type" value="Genomic_DNA"/>
</dbReference>
<dbReference type="Pfam" id="PF01167">
    <property type="entry name" value="Tub"/>
    <property type="match status" value="1"/>
</dbReference>
<proteinExistence type="inferred from homology"/>
<dbReference type="Gene3D" id="3.20.90.10">
    <property type="entry name" value="Tubby Protein, Chain A"/>
    <property type="match status" value="1"/>
</dbReference>
<evidence type="ECO:0000313" key="5">
    <source>
        <dbReference type="Proteomes" id="UP001472866"/>
    </source>
</evidence>
<reference evidence="4 5" key="1">
    <citation type="submission" date="2024-03" db="EMBL/GenBank/DDBJ databases">
        <title>Complete genome sequence of the green alga Chloropicon roscoffensis RCC1871.</title>
        <authorList>
            <person name="Lemieux C."/>
            <person name="Pombert J.-F."/>
            <person name="Otis C."/>
            <person name="Turmel M."/>
        </authorList>
    </citation>
    <scope>NUCLEOTIDE SEQUENCE [LARGE SCALE GENOMIC DNA]</scope>
    <source>
        <strain evidence="4 5">RCC1871</strain>
    </source>
</reference>
<dbReference type="PANTHER" id="PTHR16517">
    <property type="entry name" value="TUBBY-RELATED"/>
    <property type="match status" value="1"/>
</dbReference>
<dbReference type="SUPFAM" id="SSF54518">
    <property type="entry name" value="Tubby C-terminal domain-like"/>
    <property type="match status" value="1"/>
</dbReference>
<name>A0AAX4P8S6_9CHLO</name>
<organism evidence="4 5">
    <name type="scientific">Chloropicon roscoffensis</name>
    <dbReference type="NCBI Taxonomy" id="1461544"/>
    <lineage>
        <taxon>Eukaryota</taxon>
        <taxon>Viridiplantae</taxon>
        <taxon>Chlorophyta</taxon>
        <taxon>Chloropicophyceae</taxon>
        <taxon>Chloropicales</taxon>
        <taxon>Chloropicaceae</taxon>
        <taxon>Chloropicon</taxon>
    </lineage>
</organism>
<evidence type="ECO:0000256" key="2">
    <source>
        <dbReference type="SAM" id="MobiDB-lite"/>
    </source>
</evidence>
<dbReference type="InterPro" id="IPR025659">
    <property type="entry name" value="Tubby-like_C"/>
</dbReference>
<accession>A0AAX4P8S6</accession>
<feature type="region of interest" description="Disordered" evidence="2">
    <location>
        <begin position="1"/>
        <end position="172"/>
    </location>
</feature>
<feature type="region of interest" description="Disordered" evidence="2">
    <location>
        <begin position="184"/>
        <end position="233"/>
    </location>
</feature>
<evidence type="ECO:0000259" key="3">
    <source>
        <dbReference type="Pfam" id="PF01167"/>
    </source>
</evidence>
<feature type="domain" description="Tubby C-terminal" evidence="3">
    <location>
        <begin position="240"/>
        <end position="482"/>
    </location>
</feature>
<feature type="compositionally biased region" description="Low complexity" evidence="2">
    <location>
        <begin position="128"/>
        <end position="146"/>
    </location>
</feature>